<reference evidence="1 2" key="1">
    <citation type="submission" date="2023-07" db="EMBL/GenBank/DDBJ databases">
        <title>Comparative genomics of wheat-associated soil bacteria to identify genetic determinants of phenazine resistance.</title>
        <authorList>
            <person name="Mouncey N."/>
        </authorList>
    </citation>
    <scope>NUCLEOTIDE SEQUENCE [LARGE SCALE GENOMIC DNA]</scope>
    <source>
        <strain evidence="1 2">W4I11</strain>
    </source>
</reference>
<evidence type="ECO:0000313" key="2">
    <source>
        <dbReference type="Proteomes" id="UP001237780"/>
    </source>
</evidence>
<proteinExistence type="predicted"/>
<dbReference type="RefSeq" id="WP_307280214.1">
    <property type="nucleotide sequence ID" value="NZ_JAUSZT010000003.1"/>
</dbReference>
<sequence length="101" mass="11295">MNEFSAYTQPVPGGWRVMLRFSRDGHPKPVMDVGNKPLVLPCKLEATETAIKHLLAYMNGDYRRSGVTLSRAMSEAEALFKPILRKAGRKPVLVEKARARA</sequence>
<keyword evidence="2" id="KW-1185">Reference proteome</keyword>
<dbReference type="EMBL" id="JAUSZT010000003">
    <property type="protein sequence ID" value="MDQ0996898.1"/>
    <property type="molecule type" value="Genomic_DNA"/>
</dbReference>
<comment type="caution">
    <text evidence="1">The sequence shown here is derived from an EMBL/GenBank/DDBJ whole genome shotgun (WGS) entry which is preliminary data.</text>
</comment>
<protein>
    <submittedName>
        <fullName evidence="1">Uncharacterized protein</fullName>
    </submittedName>
</protein>
<dbReference type="Proteomes" id="UP001237780">
    <property type="component" value="Unassembled WGS sequence"/>
</dbReference>
<name>A0ABU0S813_9HYPH</name>
<organism evidence="1 2">
    <name type="scientific">Phyllobacterium ifriqiyense</name>
    <dbReference type="NCBI Taxonomy" id="314238"/>
    <lineage>
        <taxon>Bacteria</taxon>
        <taxon>Pseudomonadati</taxon>
        <taxon>Pseudomonadota</taxon>
        <taxon>Alphaproteobacteria</taxon>
        <taxon>Hyphomicrobiales</taxon>
        <taxon>Phyllobacteriaceae</taxon>
        <taxon>Phyllobacterium</taxon>
    </lineage>
</organism>
<gene>
    <name evidence="1" type="ORF">QFZ34_002080</name>
</gene>
<accession>A0ABU0S813</accession>
<evidence type="ECO:0000313" key="1">
    <source>
        <dbReference type="EMBL" id="MDQ0996898.1"/>
    </source>
</evidence>